<name>A0A2U9IVX2_9CREN</name>
<accession>A0A2U9IVX2</accession>
<dbReference type="OrthoDB" id="41750at2157"/>
<protein>
    <submittedName>
        <fullName evidence="2">Uncharacterized protein</fullName>
    </submittedName>
</protein>
<evidence type="ECO:0000256" key="1">
    <source>
        <dbReference type="SAM" id="Phobius"/>
    </source>
</evidence>
<dbReference type="RefSeq" id="WP_110369486.1">
    <property type="nucleotide sequence ID" value="NZ_CP029287.2"/>
</dbReference>
<dbReference type="STRING" id="1293036.GCA_001315825_00514"/>
<dbReference type="AlphaFoldDB" id="A0A2U9IVX2"/>
<proteinExistence type="predicted"/>
<gene>
    <name evidence="2" type="ORF">DFR87_10420</name>
</gene>
<keyword evidence="1" id="KW-0472">Membrane</keyword>
<organism evidence="2 3">
    <name type="scientific">Metallosphaera hakonensis JCM 8857 = DSM 7519</name>
    <dbReference type="NCBI Taxonomy" id="1293036"/>
    <lineage>
        <taxon>Archaea</taxon>
        <taxon>Thermoproteota</taxon>
        <taxon>Thermoprotei</taxon>
        <taxon>Sulfolobales</taxon>
        <taxon>Sulfolobaceae</taxon>
        <taxon>Metallosphaera</taxon>
    </lineage>
</organism>
<dbReference type="KEGG" id="mhk:DFR87_10420"/>
<feature type="transmembrane region" description="Helical" evidence="1">
    <location>
        <begin position="263"/>
        <end position="281"/>
    </location>
</feature>
<reference evidence="2" key="1">
    <citation type="submission" date="2018-05" db="EMBL/GenBank/DDBJ databases">
        <title>Complete Genome Sequences of Extremely Thermoacidophilic, Metal-Mobilizing Type-Strain Members of the Archaeal Family Sulfolobaceae: Acidianus brierleyi DSM-1651T, Acidianus sulfidivorans DSM-18786T, Metallosphaera hakonensis DSM-7519T, and Metallosphaera prunae DSM-10039T.</title>
        <authorList>
            <person name="Counts J.A."/>
            <person name="Kelly R.M."/>
        </authorList>
    </citation>
    <scope>NUCLEOTIDE SEQUENCE [LARGE SCALE GENOMIC DNA]</scope>
    <source>
        <strain evidence="2">HO1-1</strain>
    </source>
</reference>
<feature type="transmembrane region" description="Helical" evidence="1">
    <location>
        <begin position="161"/>
        <end position="180"/>
    </location>
</feature>
<dbReference type="EMBL" id="CP029287">
    <property type="protein sequence ID" value="AWS00028.1"/>
    <property type="molecule type" value="Genomic_DNA"/>
</dbReference>
<evidence type="ECO:0000313" key="2">
    <source>
        <dbReference type="EMBL" id="AWS00028.1"/>
    </source>
</evidence>
<sequence>MNLNSHIAFALAVGLAAFHNLEVAILVGIGAALPDLDREYIFTRRKVFAKYQLHRALFHNIFVATLITYFNLYLGLGIFLHMALDLLTSPTDRGIEPFFPLGRIVNAFKLHYDGKISRSKGIMWYLEDPASLINRTADPGLREPKKIPWIRIYGPFKNSRLADWTIFYGSFIFTQLYNINNLLGWWEEFLELAFIKFGLIDTGIIIFYVLGELWRRKLQFIYVGTLTKGLIMGGMTIGLALILLQGAQLYSPNSLLDNDTIELGLLCFGIGFILALIHVKWRFKEIIM</sequence>
<dbReference type="Proteomes" id="UP000247586">
    <property type="component" value="Chromosome"/>
</dbReference>
<feature type="transmembrane region" description="Helical" evidence="1">
    <location>
        <begin position="192"/>
        <end position="211"/>
    </location>
</feature>
<evidence type="ECO:0000313" key="3">
    <source>
        <dbReference type="Proteomes" id="UP000247586"/>
    </source>
</evidence>
<keyword evidence="1" id="KW-0812">Transmembrane</keyword>
<dbReference type="Pfam" id="PF04307">
    <property type="entry name" value="YdjM"/>
    <property type="match status" value="1"/>
</dbReference>
<dbReference type="GeneID" id="36835760"/>
<keyword evidence="1" id="KW-1133">Transmembrane helix</keyword>
<dbReference type="InterPro" id="IPR007404">
    <property type="entry name" value="YdjM-like"/>
</dbReference>
<keyword evidence="3" id="KW-1185">Reference proteome</keyword>
<feature type="transmembrane region" description="Helical" evidence="1">
    <location>
        <begin position="220"/>
        <end position="243"/>
    </location>
</feature>
<feature type="transmembrane region" description="Helical" evidence="1">
    <location>
        <begin position="56"/>
        <end position="80"/>
    </location>
</feature>